<comment type="caution">
    <text evidence="9">The sequence shown here is derived from an EMBL/GenBank/DDBJ whole genome shotgun (WGS) entry which is preliminary data.</text>
</comment>
<dbReference type="RefSeq" id="WP_138078087.1">
    <property type="nucleotide sequence ID" value="NZ_VAJM01000005.1"/>
</dbReference>
<keyword evidence="6 7" id="KW-0472">Membrane</keyword>
<dbReference type="InterPro" id="IPR035906">
    <property type="entry name" value="MetI-like_sf"/>
</dbReference>
<dbReference type="AlphaFoldDB" id="A0A5R8WQI7"/>
<keyword evidence="5 7" id="KW-1133">Transmembrane helix</keyword>
<evidence type="ECO:0000256" key="3">
    <source>
        <dbReference type="ARBA" id="ARBA00022475"/>
    </source>
</evidence>
<dbReference type="Pfam" id="PF00528">
    <property type="entry name" value="BPD_transp_1"/>
    <property type="match status" value="1"/>
</dbReference>
<evidence type="ECO:0000313" key="9">
    <source>
        <dbReference type="EMBL" id="TLM92231.1"/>
    </source>
</evidence>
<evidence type="ECO:0000313" key="10">
    <source>
        <dbReference type="Proteomes" id="UP000305517"/>
    </source>
</evidence>
<gene>
    <name evidence="9" type="ORF">FDY95_12385</name>
</gene>
<evidence type="ECO:0000256" key="2">
    <source>
        <dbReference type="ARBA" id="ARBA00022448"/>
    </source>
</evidence>
<keyword evidence="2 7" id="KW-0813">Transport</keyword>
<organism evidence="9 10">
    <name type="scientific">Hymenobacter jeollabukensis</name>
    <dbReference type="NCBI Taxonomy" id="2025313"/>
    <lineage>
        <taxon>Bacteria</taxon>
        <taxon>Pseudomonadati</taxon>
        <taxon>Bacteroidota</taxon>
        <taxon>Cytophagia</taxon>
        <taxon>Cytophagales</taxon>
        <taxon>Hymenobacteraceae</taxon>
        <taxon>Hymenobacter</taxon>
    </lineage>
</organism>
<keyword evidence="10" id="KW-1185">Reference proteome</keyword>
<evidence type="ECO:0000256" key="5">
    <source>
        <dbReference type="ARBA" id="ARBA00022989"/>
    </source>
</evidence>
<dbReference type="GO" id="GO:0005886">
    <property type="term" value="C:plasma membrane"/>
    <property type="evidence" value="ECO:0007669"/>
    <property type="project" value="UniProtKB-SubCell"/>
</dbReference>
<name>A0A5R8WQI7_9BACT</name>
<dbReference type="PANTHER" id="PTHR43163">
    <property type="entry name" value="DIPEPTIDE TRANSPORT SYSTEM PERMEASE PROTEIN DPPB-RELATED"/>
    <property type="match status" value="1"/>
</dbReference>
<dbReference type="GO" id="GO:0071916">
    <property type="term" value="F:dipeptide transmembrane transporter activity"/>
    <property type="evidence" value="ECO:0007669"/>
    <property type="project" value="TreeGrafter"/>
</dbReference>
<evidence type="ECO:0000256" key="6">
    <source>
        <dbReference type="ARBA" id="ARBA00023136"/>
    </source>
</evidence>
<reference evidence="9 10" key="1">
    <citation type="submission" date="2019-05" db="EMBL/GenBank/DDBJ databases">
        <title>Hymenobacter edaphi sp. nov., isolated from abandoned arsenic-contaminated farmland soil.</title>
        <authorList>
            <person name="Nie L."/>
        </authorList>
    </citation>
    <scope>NUCLEOTIDE SEQUENCE [LARGE SCALE GENOMIC DNA]</scope>
    <source>
        <strain evidence="9 10">1-3-3-8</strain>
    </source>
</reference>
<feature type="transmembrane region" description="Helical" evidence="7">
    <location>
        <begin position="115"/>
        <end position="135"/>
    </location>
</feature>
<comment type="subcellular location">
    <subcellularLocation>
        <location evidence="1 7">Cell membrane</location>
        <topology evidence="1 7">Multi-pass membrane protein</topology>
    </subcellularLocation>
</comment>
<dbReference type="Gene3D" id="1.10.3720.10">
    <property type="entry name" value="MetI-like"/>
    <property type="match status" value="1"/>
</dbReference>
<feature type="transmembrane region" description="Helical" evidence="7">
    <location>
        <begin position="147"/>
        <end position="172"/>
    </location>
</feature>
<feature type="transmembrane region" description="Helical" evidence="7">
    <location>
        <begin position="12"/>
        <end position="30"/>
    </location>
</feature>
<evidence type="ECO:0000259" key="8">
    <source>
        <dbReference type="PROSITE" id="PS50928"/>
    </source>
</evidence>
<dbReference type="SUPFAM" id="SSF161098">
    <property type="entry name" value="MetI-like"/>
    <property type="match status" value="1"/>
</dbReference>
<feature type="transmembrane region" description="Helical" evidence="7">
    <location>
        <begin position="268"/>
        <end position="289"/>
    </location>
</feature>
<proteinExistence type="inferred from homology"/>
<dbReference type="CDD" id="cd06261">
    <property type="entry name" value="TM_PBP2"/>
    <property type="match status" value="1"/>
</dbReference>
<dbReference type="InterPro" id="IPR000515">
    <property type="entry name" value="MetI-like"/>
</dbReference>
<dbReference type="EMBL" id="VAJM01000005">
    <property type="protein sequence ID" value="TLM92231.1"/>
    <property type="molecule type" value="Genomic_DNA"/>
</dbReference>
<comment type="similarity">
    <text evidence="7">Belongs to the binding-protein-dependent transport system permease family.</text>
</comment>
<evidence type="ECO:0000256" key="4">
    <source>
        <dbReference type="ARBA" id="ARBA00022692"/>
    </source>
</evidence>
<keyword evidence="4 7" id="KW-0812">Transmembrane</keyword>
<dbReference type="PROSITE" id="PS50928">
    <property type="entry name" value="ABC_TM1"/>
    <property type="match status" value="1"/>
</dbReference>
<feature type="transmembrane region" description="Helical" evidence="7">
    <location>
        <begin position="301"/>
        <end position="322"/>
    </location>
</feature>
<dbReference type="OrthoDB" id="24153at2"/>
<feature type="transmembrane region" description="Helical" evidence="7">
    <location>
        <begin position="203"/>
        <end position="226"/>
    </location>
</feature>
<accession>A0A5R8WQI7</accession>
<dbReference type="PANTHER" id="PTHR43163:SF6">
    <property type="entry name" value="DIPEPTIDE TRANSPORT SYSTEM PERMEASE PROTEIN DPPB-RELATED"/>
    <property type="match status" value="1"/>
</dbReference>
<keyword evidence="3" id="KW-1003">Cell membrane</keyword>
<protein>
    <submittedName>
        <fullName evidence="9">ABC transporter permease</fullName>
    </submittedName>
</protein>
<dbReference type="Proteomes" id="UP000305517">
    <property type="component" value="Unassembled WGS sequence"/>
</dbReference>
<feature type="domain" description="ABC transmembrane type-1" evidence="8">
    <location>
        <begin position="109"/>
        <end position="322"/>
    </location>
</feature>
<sequence>MVRALLVRTARALSTAWLIASAIFLLSRSLPGSGPRLLTDEQASPFGQQATTEARYQQRLGLQTPPFYFRLLPWRWHGTPNQYHSWLTELAQGNLGTSFRDDMAVTTHLRQALRLTLPLTVSALLLSAGAALLLAQWAVHRPRWYHWLLVAGYFLDSLPLFVVGMTLLLVLANPDFWPLFPAYGLPAAASPAGTLSWEMVPYLVLPVAALTLTSVPALFLPLAAALREQAPQLYVTAARAKGASRHRISWHHLLPNVMPVFLTRLADLVPGVVAGALVVEVVFALPGMGRLLAEAVAARDVPILVGGVLLVACVRLLAWLLADFTSALVDPRLL</sequence>
<evidence type="ECO:0000256" key="7">
    <source>
        <dbReference type="RuleBase" id="RU363032"/>
    </source>
</evidence>
<evidence type="ECO:0000256" key="1">
    <source>
        <dbReference type="ARBA" id="ARBA00004651"/>
    </source>
</evidence>